<comment type="caution">
    <text evidence="1">The sequence shown here is derived from an EMBL/GenBank/DDBJ whole genome shotgun (WGS) entry which is preliminary data.</text>
</comment>
<organism evidence="1 3">
    <name type="scientific">Mycobacteroides immunogenum</name>
    <dbReference type="NCBI Taxonomy" id="83262"/>
    <lineage>
        <taxon>Bacteria</taxon>
        <taxon>Bacillati</taxon>
        <taxon>Actinomycetota</taxon>
        <taxon>Actinomycetes</taxon>
        <taxon>Mycobacteriales</taxon>
        <taxon>Mycobacteriaceae</taxon>
        <taxon>Mycobacteroides</taxon>
    </lineage>
</organism>
<proteinExistence type="predicted"/>
<protein>
    <submittedName>
        <fullName evidence="1">Uncharacterized protein</fullName>
    </submittedName>
</protein>
<sequence>MRERVHRVESLCVMRAAFADGDTIFPVGKCQGRLYDCRVGDYMQTLVDVEIDDRAAVQMKQPLTSWLIGGGIIAPELTDCVLGSEGGYAPGANYGHAIGDASAALPPFLTNGVSIDVGRQVYWNLELEAVDCPRCGYRETLWPRELGRWDTAFNDAFNEWLDGGGGLVACGGCGVGIGLNDWDWGSPWAFSALGLTFWNWNDLSGNFIAEVREFLGGHRLVYCAFKI</sequence>
<evidence type="ECO:0000313" key="4">
    <source>
        <dbReference type="Proteomes" id="UP000037962"/>
    </source>
</evidence>
<dbReference type="KEGG" id="miz:BAB75_13850"/>
<dbReference type="AlphaFoldDB" id="A0A7V8LJG2"/>
<evidence type="ECO:0000313" key="1">
    <source>
        <dbReference type="EMBL" id="KPG02430.1"/>
    </source>
</evidence>
<accession>A0A7V8LJG2</accession>
<keyword evidence="4" id="KW-1185">Reference proteome</keyword>
<dbReference type="Proteomes" id="UP000037843">
    <property type="component" value="Unassembled WGS sequence"/>
</dbReference>
<dbReference type="EMBL" id="LJFO01000030">
    <property type="protein sequence ID" value="KPG02430.1"/>
    <property type="molecule type" value="Genomic_DNA"/>
</dbReference>
<evidence type="ECO:0000313" key="3">
    <source>
        <dbReference type="Proteomes" id="UP000037843"/>
    </source>
</evidence>
<dbReference type="Proteomes" id="UP000037962">
    <property type="component" value="Unassembled WGS sequence"/>
</dbReference>
<reference evidence="3 4" key="1">
    <citation type="submission" date="2015-09" db="EMBL/GenBank/DDBJ databases">
        <title>Genome Sequences of Mycobacterium immunogenum Isolates, Recuperated from a Chloraminated Drinking Water Distribution System Simulator Subjected to Episodes of Nitrification.</title>
        <authorList>
            <person name="Gomez-Alvarez V."/>
            <person name="Revetta R.P."/>
        </authorList>
    </citation>
    <scope>NUCLEOTIDE SEQUENCE [LARGE SCALE GENOMIC DNA]</scope>
    <source>
        <strain evidence="1 3">H008</strain>
        <strain evidence="2 4">H076</strain>
    </source>
</reference>
<dbReference type="EMBL" id="LJFS01000070">
    <property type="protein sequence ID" value="KPG21943.1"/>
    <property type="molecule type" value="Genomic_DNA"/>
</dbReference>
<name>A0A7V8LJG2_9MYCO</name>
<gene>
    <name evidence="1" type="ORF">AN908_27900</name>
    <name evidence="2" type="ORF">AN912_29330</name>
</gene>
<evidence type="ECO:0000313" key="2">
    <source>
        <dbReference type="EMBL" id="KPG21943.1"/>
    </source>
</evidence>